<protein>
    <submittedName>
        <fullName evidence="1">Uncharacterized protein</fullName>
    </submittedName>
</protein>
<reference evidence="1 2" key="1">
    <citation type="submission" date="2022-05" db="EMBL/GenBank/DDBJ databases">
        <authorList>
            <consortium name="Genoscope - CEA"/>
            <person name="William W."/>
        </authorList>
    </citation>
    <scope>NUCLEOTIDE SEQUENCE [LARGE SCALE GENOMIC DNA]</scope>
</reference>
<proteinExistence type="predicted"/>
<dbReference type="Proteomes" id="UP001159427">
    <property type="component" value="Unassembled WGS sequence"/>
</dbReference>
<comment type="caution">
    <text evidence="1">The sequence shown here is derived from an EMBL/GenBank/DDBJ whole genome shotgun (WGS) entry which is preliminary data.</text>
</comment>
<evidence type="ECO:0000313" key="2">
    <source>
        <dbReference type="Proteomes" id="UP001159427"/>
    </source>
</evidence>
<evidence type="ECO:0000313" key="1">
    <source>
        <dbReference type="EMBL" id="CAH3192356.1"/>
    </source>
</evidence>
<sequence>AALVEFEVPITEAPPAYDIEEVPFEEELTSSPTYSVPYIDPPDYGDIINNAGEASQIEESRLEAGFEEPNYSIPRYDEIENDGYRPHTRYKLYEADSKRNVRKVLSKRQILSELNGEIMIRDRRTGNKGLVSRNKNIYNCDFMNLDIEAGIC</sequence>
<accession>A0ABN8SL32</accession>
<name>A0ABN8SL32_9CNID</name>
<organism evidence="1 2">
    <name type="scientific">Porites evermanni</name>
    <dbReference type="NCBI Taxonomy" id="104178"/>
    <lineage>
        <taxon>Eukaryota</taxon>
        <taxon>Metazoa</taxon>
        <taxon>Cnidaria</taxon>
        <taxon>Anthozoa</taxon>
        <taxon>Hexacorallia</taxon>
        <taxon>Scleractinia</taxon>
        <taxon>Fungiina</taxon>
        <taxon>Poritidae</taxon>
        <taxon>Porites</taxon>
    </lineage>
</organism>
<gene>
    <name evidence="1" type="ORF">PEVE_00023744</name>
</gene>
<dbReference type="EMBL" id="CALNXI010003155">
    <property type="protein sequence ID" value="CAH3192356.1"/>
    <property type="molecule type" value="Genomic_DNA"/>
</dbReference>
<feature type="non-terminal residue" evidence="1">
    <location>
        <position position="1"/>
    </location>
</feature>
<keyword evidence="2" id="KW-1185">Reference proteome</keyword>